<dbReference type="InterPro" id="IPR051130">
    <property type="entry name" value="Mito_struct-func_regulator"/>
</dbReference>
<dbReference type="EMBL" id="HBKN01039468">
    <property type="protein sequence ID" value="CAE2327130.1"/>
    <property type="molecule type" value="Transcribed_RNA"/>
</dbReference>
<dbReference type="InterPro" id="IPR045307">
    <property type="entry name" value="ADCK1_dom"/>
</dbReference>
<evidence type="ECO:0000313" key="3">
    <source>
        <dbReference type="EMBL" id="CAE2327130.1"/>
    </source>
</evidence>
<dbReference type="InterPro" id="IPR004147">
    <property type="entry name" value="ABC1_dom"/>
</dbReference>
<dbReference type="SUPFAM" id="SSF56112">
    <property type="entry name" value="Protein kinase-like (PK-like)"/>
    <property type="match status" value="1"/>
</dbReference>
<sequence>MSSFRAAKHVGSWMVRSWTGRACTAAIVWHQYDTHFKHARFNRNVRSIWAAVETLVDYKFLFSRQRTAEELEALHERVAKRWYDVCCKNAGLYIKLGQQIATMNHILPPPYLKYFSELHDQAPSVSYEVVEGIFRKEFNGKKPQEVFLEFDKEPIASASIAQVHRALLSDGTPVAVKIQKPEIAVQLPWDLACFHLLVFCFEKIFDLPMYWTVEPVCQAVRQEVDFHIEARNSKLARDFFEEDKRFYIPSVLWEYTSRRVLTMEWIDGIKISKLSTLRENGFDVAAVAHLMVEAFSRQIFLSGFVHADPHPGNMLVRRRPNSRETQLVILDHGSYLSESEKFRKQYCELWKAMVLLDTATVDSICKSWGIKDSNFFASLQLLKPYNPEKHSVHLNATTMEDIVKLQVEAYERVKRLLGDSQQVPRELILLGRNLNIVRSNNKGMGSSVNRINMMAHFAAEGISVDLENPLDAELYKWYLERIAHQPPAQEILRSDNLAAAAMGKSRAVFLNRSFGRIIDLNLLFFKSQLLLISVVYYTTQLWRKANEVLFGRKVGGFEDILEASVAATIEAKLGFKLNLDHGVDKCFG</sequence>
<accession>A0A7S4P9A6</accession>
<reference evidence="3" key="1">
    <citation type="submission" date="2021-01" db="EMBL/GenBank/DDBJ databases">
        <authorList>
            <person name="Corre E."/>
            <person name="Pelletier E."/>
            <person name="Niang G."/>
            <person name="Scheremetjew M."/>
            <person name="Finn R."/>
            <person name="Kale V."/>
            <person name="Holt S."/>
            <person name="Cochrane G."/>
            <person name="Meng A."/>
            <person name="Brown T."/>
            <person name="Cohen L."/>
        </authorList>
    </citation>
    <scope>NUCLEOTIDE SEQUENCE</scope>
    <source>
        <strain evidence="3">CCMP 2712</strain>
    </source>
</reference>
<dbReference type="Pfam" id="PF03109">
    <property type="entry name" value="ABC1"/>
    <property type="match status" value="1"/>
</dbReference>
<feature type="domain" description="ABC1 atypical kinase-like" evidence="2">
    <location>
        <begin position="118"/>
        <end position="361"/>
    </location>
</feature>
<comment type="similarity">
    <text evidence="1">Belongs to the protein kinase superfamily. ADCK protein kinase family.</text>
</comment>
<protein>
    <recommendedName>
        <fullName evidence="2">ABC1 atypical kinase-like domain-containing protein</fullName>
    </recommendedName>
</protein>
<dbReference type="AlphaFoldDB" id="A0A7S4P9A6"/>
<proteinExistence type="inferred from homology"/>
<evidence type="ECO:0000256" key="1">
    <source>
        <dbReference type="ARBA" id="ARBA00009670"/>
    </source>
</evidence>
<gene>
    <name evidence="3" type="ORF">GTHE00462_LOCUS30879</name>
</gene>
<dbReference type="CDD" id="cd13969">
    <property type="entry name" value="ADCK1-like"/>
    <property type="match status" value="1"/>
</dbReference>
<evidence type="ECO:0000259" key="2">
    <source>
        <dbReference type="Pfam" id="PF03109"/>
    </source>
</evidence>
<dbReference type="InterPro" id="IPR011009">
    <property type="entry name" value="Kinase-like_dom_sf"/>
</dbReference>
<name>A0A7S4P9A6_GUITH</name>
<dbReference type="PANTHER" id="PTHR43173">
    <property type="entry name" value="ABC1 FAMILY PROTEIN"/>
    <property type="match status" value="1"/>
</dbReference>
<dbReference type="PANTHER" id="PTHR43173:SF37">
    <property type="entry name" value="ABC1 FAMILY PROTEIN C10F6.14C"/>
    <property type="match status" value="1"/>
</dbReference>
<organism evidence="3">
    <name type="scientific">Guillardia theta</name>
    <name type="common">Cryptophyte</name>
    <name type="synonym">Cryptomonas phi</name>
    <dbReference type="NCBI Taxonomy" id="55529"/>
    <lineage>
        <taxon>Eukaryota</taxon>
        <taxon>Cryptophyceae</taxon>
        <taxon>Pyrenomonadales</taxon>
        <taxon>Geminigeraceae</taxon>
        <taxon>Guillardia</taxon>
    </lineage>
</organism>